<keyword evidence="2" id="KW-0677">Repeat</keyword>
<dbReference type="InterPro" id="IPR011004">
    <property type="entry name" value="Trimer_LpxA-like_sf"/>
</dbReference>
<dbReference type="InterPro" id="IPR001451">
    <property type="entry name" value="Hexapep"/>
</dbReference>
<dbReference type="CDD" id="cd04647">
    <property type="entry name" value="LbH_MAT_like"/>
    <property type="match status" value="1"/>
</dbReference>
<dbReference type="SUPFAM" id="SSF51161">
    <property type="entry name" value="Trimeric LpxA-like enzymes"/>
    <property type="match status" value="1"/>
</dbReference>
<gene>
    <name evidence="3" type="ORF">I8752_17545</name>
</gene>
<dbReference type="PROSITE" id="PS00101">
    <property type="entry name" value="HEXAPEP_TRANSFERASES"/>
    <property type="match status" value="1"/>
</dbReference>
<comment type="caution">
    <text evidence="3">The sequence shown here is derived from an EMBL/GenBank/DDBJ whole genome shotgun (WGS) entry which is preliminary data.</text>
</comment>
<dbReference type="GO" id="GO:0031470">
    <property type="term" value="C:carboxysome"/>
    <property type="evidence" value="ECO:0007669"/>
    <property type="project" value="UniProtKB-ARBA"/>
</dbReference>
<reference evidence="3 4" key="1">
    <citation type="journal article" date="2021" name="Int. J. Syst. Evol. Microbiol.">
        <title>Amazonocrinis nigriterrae gen. nov., sp. nov., Atlanticothrix silvestris gen. nov., sp. nov. and Dendronalium phyllosphericum gen. nov., sp. nov., nostocacean cyanobacteria from Brazilian environments.</title>
        <authorList>
            <person name="Alvarenga D.O."/>
            <person name="Andreote A.P.D."/>
            <person name="Branco L.H.Z."/>
            <person name="Delbaje E."/>
            <person name="Cruz R.B."/>
            <person name="Varani A.M."/>
            <person name="Fiore M.F."/>
        </authorList>
    </citation>
    <scope>NUCLEOTIDE SEQUENCE [LARGE SCALE GENOMIC DNA]</scope>
    <source>
        <strain evidence="3 4">CENA369</strain>
    </source>
</reference>
<dbReference type="InterPro" id="IPR051159">
    <property type="entry name" value="Hexapeptide_acetyltransf"/>
</dbReference>
<dbReference type="Pfam" id="PF14602">
    <property type="entry name" value="Hexapep_2"/>
    <property type="match status" value="1"/>
</dbReference>
<dbReference type="Gene3D" id="2.160.10.10">
    <property type="entry name" value="Hexapeptide repeat proteins"/>
    <property type="match status" value="1"/>
</dbReference>
<dbReference type="AlphaFoldDB" id="A0A8J7I6F4"/>
<evidence type="ECO:0000256" key="1">
    <source>
        <dbReference type="ARBA" id="ARBA00022679"/>
    </source>
</evidence>
<dbReference type="InterPro" id="IPR018357">
    <property type="entry name" value="Hexapep_transf_CS"/>
</dbReference>
<dbReference type="GO" id="GO:0016746">
    <property type="term" value="F:acyltransferase activity"/>
    <property type="evidence" value="ECO:0007669"/>
    <property type="project" value="UniProtKB-KW"/>
</dbReference>
<evidence type="ECO:0000256" key="2">
    <source>
        <dbReference type="ARBA" id="ARBA00022737"/>
    </source>
</evidence>
<sequence>MKQIKNKITNKLDRILVSLIPHIVKWQEYLQTKIREYKHQELKRQLKFAGSRVRFKQDIRIDHPQNVSLGNKVYIGPNVLLDGRGGIAIGDNTTIGFNVAILSANHNYQSNALPYEHAVYIHKPVAIGRNVWIGANVLIVPGITIGDGAIIAAGTVVTANVEPLAIVGSQPNRIIKYRDKEHYEKLANEQIQHNSEVRSQNSEVKQA</sequence>
<organism evidence="3 4">
    <name type="scientific">Dendronalium phyllosphericum CENA369</name>
    <dbReference type="NCBI Taxonomy" id="1725256"/>
    <lineage>
        <taxon>Bacteria</taxon>
        <taxon>Bacillati</taxon>
        <taxon>Cyanobacteriota</taxon>
        <taxon>Cyanophyceae</taxon>
        <taxon>Nostocales</taxon>
        <taxon>Nostocaceae</taxon>
        <taxon>Dendronalium</taxon>
        <taxon>Dendronalium phyllosphericum</taxon>
    </lineage>
</organism>
<keyword evidence="4" id="KW-1185">Reference proteome</keyword>
<dbReference type="RefSeq" id="WP_214433596.1">
    <property type="nucleotide sequence ID" value="NZ_CAWPUQ010000321.1"/>
</dbReference>
<name>A0A8J7I6F4_9NOST</name>
<evidence type="ECO:0000313" key="4">
    <source>
        <dbReference type="Proteomes" id="UP000662314"/>
    </source>
</evidence>
<proteinExistence type="predicted"/>
<keyword evidence="1" id="KW-0808">Transferase</keyword>
<keyword evidence="3" id="KW-0012">Acyltransferase</keyword>
<dbReference type="EMBL" id="JAECZA010000083">
    <property type="protein sequence ID" value="MBH8574793.1"/>
    <property type="molecule type" value="Genomic_DNA"/>
</dbReference>
<protein>
    <submittedName>
        <fullName evidence="3">Acyltransferase</fullName>
    </submittedName>
</protein>
<dbReference type="PANTHER" id="PTHR23416">
    <property type="entry name" value="SIALIC ACID SYNTHASE-RELATED"/>
    <property type="match status" value="1"/>
</dbReference>
<dbReference type="Proteomes" id="UP000662314">
    <property type="component" value="Unassembled WGS sequence"/>
</dbReference>
<evidence type="ECO:0000313" key="3">
    <source>
        <dbReference type="EMBL" id="MBH8574793.1"/>
    </source>
</evidence>
<dbReference type="GO" id="GO:0043886">
    <property type="term" value="F:structural constituent of carboxysome shell"/>
    <property type="evidence" value="ECO:0007669"/>
    <property type="project" value="UniProtKB-ARBA"/>
</dbReference>
<accession>A0A8J7I6F4</accession>